<dbReference type="Proteomes" id="UP001138686">
    <property type="component" value="Unassembled WGS sequence"/>
</dbReference>
<evidence type="ECO:0000259" key="1">
    <source>
        <dbReference type="Pfam" id="PF08327"/>
    </source>
</evidence>
<dbReference type="CDD" id="cd07814">
    <property type="entry name" value="SRPBCC_CalC_Aha1-like"/>
    <property type="match status" value="1"/>
</dbReference>
<protein>
    <submittedName>
        <fullName evidence="2">SRPBCC domain-containing protein</fullName>
    </submittedName>
</protein>
<evidence type="ECO:0000313" key="2">
    <source>
        <dbReference type="EMBL" id="MBW2937468.1"/>
    </source>
</evidence>
<dbReference type="RefSeq" id="WP_219051893.1">
    <property type="nucleotide sequence ID" value="NZ_JAHWDP010000002.1"/>
</dbReference>
<dbReference type="Pfam" id="PF08327">
    <property type="entry name" value="AHSA1"/>
    <property type="match status" value="1"/>
</dbReference>
<proteinExistence type="predicted"/>
<keyword evidence="3" id="KW-1185">Reference proteome</keyword>
<comment type="caution">
    <text evidence="2">The sequence shown here is derived from an EMBL/GenBank/DDBJ whole genome shotgun (WGS) entry which is preliminary data.</text>
</comment>
<feature type="domain" description="Activator of Hsp90 ATPase homologue 1/2-like C-terminal" evidence="1">
    <location>
        <begin position="12"/>
        <end position="148"/>
    </location>
</feature>
<accession>A0A9X1FMN9</accession>
<evidence type="ECO:0000313" key="3">
    <source>
        <dbReference type="Proteomes" id="UP001138686"/>
    </source>
</evidence>
<dbReference type="AlphaFoldDB" id="A0A9X1FMN9"/>
<gene>
    <name evidence="2" type="ORF">KXJ69_05085</name>
</gene>
<sequence>MKKLTFEIVIHAPINKVYQSILDKDLFSKWVAPFHPDSYIEGSWKKGSTVQFLSKEPDGTINGMSSFVKENIPNRLVSIEHRAYIKNGEVIHDKNEEESFSGAMEEYFFESHQGTTLLKVHADTTTKYETYFKETWPKALQKLKELVEK</sequence>
<dbReference type="InterPro" id="IPR013538">
    <property type="entry name" value="ASHA1/2-like_C"/>
</dbReference>
<organism evidence="2 3">
    <name type="scientific">Halomarinibacterium sedimenti</name>
    <dbReference type="NCBI Taxonomy" id="2857106"/>
    <lineage>
        <taxon>Bacteria</taxon>
        <taxon>Pseudomonadati</taxon>
        <taxon>Bacteroidota</taxon>
        <taxon>Flavobacteriia</taxon>
        <taxon>Flavobacteriales</taxon>
        <taxon>Flavobacteriaceae</taxon>
        <taxon>Halomarinibacterium</taxon>
    </lineage>
</organism>
<reference evidence="2" key="1">
    <citation type="submission" date="2021-07" db="EMBL/GenBank/DDBJ databases">
        <title>Aureisphaera sp. CAU 1614 isolated from sea sediment.</title>
        <authorList>
            <person name="Kim W."/>
        </authorList>
    </citation>
    <scope>NUCLEOTIDE SEQUENCE</scope>
    <source>
        <strain evidence="2">CAU 1614</strain>
    </source>
</reference>
<name>A0A9X1FMN9_9FLAO</name>
<dbReference type="EMBL" id="JAHWDP010000002">
    <property type="protein sequence ID" value="MBW2937468.1"/>
    <property type="molecule type" value="Genomic_DNA"/>
</dbReference>